<dbReference type="InterPro" id="IPR012301">
    <property type="entry name" value="Malic_N_dom"/>
</dbReference>
<evidence type="ECO:0000313" key="15">
    <source>
        <dbReference type="EMBL" id="AEI38086.1"/>
    </source>
</evidence>
<dbReference type="EMBL" id="CP002865">
    <property type="protein sequence ID" value="AEI38086.1"/>
    <property type="molecule type" value="Genomic_DNA"/>
</dbReference>
<dbReference type="PANTHER" id="PTHR23406">
    <property type="entry name" value="MALIC ENZYME-RELATED"/>
    <property type="match status" value="1"/>
</dbReference>
<dbReference type="PIRSF" id="PIRSF000106">
    <property type="entry name" value="ME"/>
    <property type="match status" value="1"/>
</dbReference>
<feature type="domain" description="Malic enzyme N-terminal" evidence="14">
    <location>
        <begin position="79"/>
        <end position="259"/>
    </location>
</feature>
<evidence type="ECO:0000256" key="7">
    <source>
        <dbReference type="ARBA" id="ARBA00050168"/>
    </source>
</evidence>
<dbReference type="GO" id="GO:0051287">
    <property type="term" value="F:NAD binding"/>
    <property type="evidence" value="ECO:0007669"/>
    <property type="project" value="InterPro"/>
</dbReference>
<dbReference type="HOGENOM" id="CLU_011405_5_2_5"/>
<feature type="binding site" evidence="10">
    <location>
        <position position="460"/>
    </location>
    <ligand>
        <name>(S)-malate</name>
        <dbReference type="ChEBI" id="CHEBI:15589"/>
    </ligand>
</feature>
<feature type="active site" description="Proton donor" evidence="9">
    <location>
        <position position="102"/>
    </location>
</feature>
<evidence type="ECO:0000256" key="1">
    <source>
        <dbReference type="ARBA" id="ARBA00001936"/>
    </source>
</evidence>
<dbReference type="PANTHER" id="PTHR23406:SF34">
    <property type="entry name" value="NAD-DEPENDENT MALIC ENZYME, MITOCHONDRIAL"/>
    <property type="match status" value="1"/>
</dbReference>
<dbReference type="InterPro" id="IPR037062">
    <property type="entry name" value="Malic_N_dom_sf"/>
</dbReference>
<dbReference type="GO" id="GO:0004471">
    <property type="term" value="F:malate dehydrogenase (decarboxylating) (NAD+) activity"/>
    <property type="evidence" value="ECO:0007669"/>
    <property type="project" value="RHEA"/>
</dbReference>
<evidence type="ECO:0000259" key="14">
    <source>
        <dbReference type="SMART" id="SM01274"/>
    </source>
</evidence>
<feature type="binding site" evidence="11">
    <location>
        <position position="268"/>
    </location>
    <ligand>
        <name>a divalent metal cation</name>
        <dbReference type="ChEBI" id="CHEBI:60240"/>
    </ligand>
</feature>
<feature type="binding site" evidence="10">
    <location>
        <position position="155"/>
    </location>
    <ligand>
        <name>(S)-malate</name>
        <dbReference type="ChEBI" id="CHEBI:15589"/>
    </ligand>
</feature>
<name>F8ETY9_ZYMMT</name>
<feature type="binding site" evidence="10">
    <location>
        <position position="416"/>
    </location>
    <ligand>
        <name>(S)-malate</name>
        <dbReference type="ChEBI" id="CHEBI:15589"/>
    </ligand>
</feature>
<dbReference type="PROSITE" id="PS00331">
    <property type="entry name" value="MALIC_ENZYMES"/>
    <property type="match status" value="1"/>
</dbReference>
<dbReference type="SUPFAM" id="SSF51735">
    <property type="entry name" value="NAD(P)-binding Rossmann-fold domains"/>
    <property type="match status" value="1"/>
</dbReference>
<dbReference type="STRING" id="579138.Zymop_1191"/>
<dbReference type="FunFam" id="3.40.50.10380:FF:000001">
    <property type="entry name" value="NAD-dependent malic enzyme"/>
    <property type="match status" value="1"/>
</dbReference>
<dbReference type="FunFam" id="3.40.50.720:FF:000055">
    <property type="entry name" value="NAD-dependent malic enzyme"/>
    <property type="match status" value="1"/>
</dbReference>
<dbReference type="NCBIfam" id="NF010052">
    <property type="entry name" value="PRK13529.1"/>
    <property type="match status" value="1"/>
</dbReference>
<dbReference type="SMART" id="SM01274">
    <property type="entry name" value="malic"/>
    <property type="match status" value="1"/>
</dbReference>
<evidence type="ECO:0000259" key="13">
    <source>
        <dbReference type="SMART" id="SM00919"/>
    </source>
</evidence>
<reference evidence="15 16" key="1">
    <citation type="journal article" date="2011" name="J. Bacteriol.">
        <title>Genome sequence of the ethanol-producing Zymomonas mobilis subsp. pomaceae lectotype strain ATCC 29192.</title>
        <authorList>
            <person name="Kouvelis V.N."/>
            <person name="Davenport K.W."/>
            <person name="Brettin T.S."/>
            <person name="Bruce D."/>
            <person name="Detter C."/>
            <person name="Han C.S."/>
            <person name="Nolan M."/>
            <person name="Tapia R."/>
            <person name="Damoulaki A."/>
            <person name="Kyrpides N.C."/>
            <person name="Typas M.A."/>
            <person name="Pappas K.M."/>
        </authorList>
    </citation>
    <scope>NUCLEOTIDE SEQUENCE [LARGE SCALE GENOMIC DNA]</scope>
    <source>
        <strain evidence="16">ATCC 29192 / DSM 22645 / JCM 10191 / CCUG 17912 / NBRC 13757 / NCIMB 11200 / NRRL B-4491 / Barker I</strain>
    </source>
</reference>
<sequence>MSLKNNTPLSVKDRSITLLHNPLLNKGTAFSQEERNIFQLNALLPHTVETIEQQSKRCYQQYKEQKTDIERYLFLRALQDENETLFFHLAAAHITEMMPILYTPTVGSACQNYSHLYRADRGLFIAYPDRDKMDDLLTQTTQKNIKIIVVTDGERILGLGDLGIGGMGIPIGKLALYTACGGIDPATVLPVVLDVGTNNKELLNDPLYMGWHHERITGDAYYDFVDQFVQSVMRQWPEVFLHFEDFTQKNALPLLSKYRDQYCCFNDDIQGTAAVALGTLYSACKVRNTHIKDQHIVFLGAGSAGCGIAEQIVAAMKAEGLEDRTARGQIYMVDRNGLVTDDMEDLPDFQKKLAQPHDKLGNWKKSEKGFSLLEVINHSKATILIGVSGQKGLFTEEVIKTLGAHCDTPLVMPLSNPTSHVEAVPEDILKWTEGKALVATGSPFKPVDINGTIIPIAQCNNAYIFPGIGLGVLAAKATRVTDSMMMAAAHALADCSPAADNGKGAILPSFDDIESVSLKIAMAVAKTAIQDKVAPDESDAALLERIKDYYWRPEYLPYKAD</sequence>
<dbReference type="PRINTS" id="PR00072">
    <property type="entry name" value="MALOXRDTASE"/>
</dbReference>
<evidence type="ECO:0000313" key="16">
    <source>
        <dbReference type="Proteomes" id="UP000000491"/>
    </source>
</evidence>
<evidence type="ECO:0000256" key="9">
    <source>
        <dbReference type="PIRSR" id="PIRSR000106-1"/>
    </source>
</evidence>
<dbReference type="InterPro" id="IPR001891">
    <property type="entry name" value="Malic_OxRdtase"/>
</dbReference>
<feature type="binding site" evidence="11">
    <location>
        <position position="245"/>
    </location>
    <ligand>
        <name>a divalent metal cation</name>
        <dbReference type="ChEBI" id="CHEBI:60240"/>
    </ligand>
</feature>
<evidence type="ECO:0000256" key="5">
    <source>
        <dbReference type="ARBA" id="ARBA00023002"/>
    </source>
</evidence>
<dbReference type="Gene3D" id="3.40.50.720">
    <property type="entry name" value="NAD(P)-binding Rossmann-like Domain"/>
    <property type="match status" value="1"/>
</dbReference>
<protein>
    <recommendedName>
        <fullName evidence="3">malate dehydrogenase (oxaloacetate-decarboxylating)</fullName>
        <ecNumber evidence="3">1.1.1.38</ecNumber>
    </recommendedName>
</protein>
<dbReference type="eggNOG" id="COG0281">
    <property type="taxonomic scope" value="Bacteria"/>
</dbReference>
<dbReference type="SUPFAM" id="SSF53223">
    <property type="entry name" value="Aminoacid dehydrogenase-like, N-terminal domain"/>
    <property type="match status" value="1"/>
</dbReference>
<dbReference type="SMART" id="SM00919">
    <property type="entry name" value="Malic_M"/>
    <property type="match status" value="1"/>
</dbReference>
<dbReference type="GO" id="GO:0005829">
    <property type="term" value="C:cytosol"/>
    <property type="evidence" value="ECO:0007669"/>
    <property type="project" value="TreeGrafter"/>
</dbReference>
<feature type="binding site" evidence="11">
    <location>
        <position position="244"/>
    </location>
    <ligand>
        <name>a divalent metal cation</name>
        <dbReference type="ChEBI" id="CHEBI:60240"/>
    </ligand>
</feature>
<evidence type="ECO:0000256" key="11">
    <source>
        <dbReference type="PIRSR" id="PIRSR000106-3"/>
    </source>
</evidence>
<evidence type="ECO:0000256" key="4">
    <source>
        <dbReference type="ARBA" id="ARBA00022723"/>
    </source>
</evidence>
<dbReference type="Pfam" id="PF00390">
    <property type="entry name" value="malic"/>
    <property type="match status" value="1"/>
</dbReference>
<accession>F8ETY9</accession>
<comment type="catalytic activity">
    <reaction evidence="7">
        <text>oxaloacetate + H(+) = pyruvate + CO2</text>
        <dbReference type="Rhea" id="RHEA:15641"/>
        <dbReference type="ChEBI" id="CHEBI:15361"/>
        <dbReference type="ChEBI" id="CHEBI:15378"/>
        <dbReference type="ChEBI" id="CHEBI:16452"/>
        <dbReference type="ChEBI" id="CHEBI:16526"/>
        <dbReference type="EC" id="1.1.1.38"/>
    </reaction>
</comment>
<feature type="domain" description="Malic enzyme NAD-binding" evidence="13">
    <location>
        <begin position="269"/>
        <end position="529"/>
    </location>
</feature>
<dbReference type="PATRIC" id="fig|579138.3.peg.1263"/>
<proteinExistence type="inferred from homology"/>
<dbReference type="EC" id="1.1.1.38" evidence="3"/>
<evidence type="ECO:0000256" key="3">
    <source>
        <dbReference type="ARBA" id="ARBA00013003"/>
    </source>
</evidence>
<dbReference type="Proteomes" id="UP000000491">
    <property type="component" value="Chromosome"/>
</dbReference>
<dbReference type="CDD" id="cd05312">
    <property type="entry name" value="NAD_bind_1_malic_enz"/>
    <property type="match status" value="1"/>
</dbReference>
<comment type="cofactor">
    <cofactor evidence="11">
        <name>Mg(2+)</name>
        <dbReference type="ChEBI" id="CHEBI:18420"/>
    </cofactor>
    <cofactor evidence="11">
        <name>Mn(2+)</name>
        <dbReference type="ChEBI" id="CHEBI:29035"/>
    </cofactor>
    <text evidence="11">Divalent metal cations. Prefers magnesium or manganese.</text>
</comment>
<keyword evidence="4 11" id="KW-0479">Metal-binding</keyword>
<evidence type="ECO:0000256" key="8">
    <source>
        <dbReference type="ARBA" id="ARBA00052591"/>
    </source>
</evidence>
<evidence type="ECO:0000256" key="10">
    <source>
        <dbReference type="PIRSR" id="PIRSR000106-2"/>
    </source>
</evidence>
<evidence type="ECO:0000256" key="12">
    <source>
        <dbReference type="RuleBase" id="RU003427"/>
    </source>
</evidence>
<dbReference type="GO" id="GO:0046872">
    <property type="term" value="F:metal ion binding"/>
    <property type="evidence" value="ECO:0007669"/>
    <property type="project" value="UniProtKB-KW"/>
</dbReference>
<evidence type="ECO:0000256" key="2">
    <source>
        <dbReference type="ARBA" id="ARBA00008785"/>
    </source>
</evidence>
<comment type="cofactor">
    <cofactor evidence="1">
        <name>Mn(2+)</name>
        <dbReference type="ChEBI" id="CHEBI:29035"/>
    </cofactor>
</comment>
<dbReference type="GO" id="GO:0008948">
    <property type="term" value="F:oxaloacetate decarboxylase activity"/>
    <property type="evidence" value="ECO:0007669"/>
    <property type="project" value="RHEA"/>
</dbReference>
<dbReference type="Gene3D" id="3.40.50.10380">
    <property type="entry name" value="Malic enzyme, N-terminal domain"/>
    <property type="match status" value="1"/>
</dbReference>
<dbReference type="InterPro" id="IPR036291">
    <property type="entry name" value="NAD(P)-bd_dom_sf"/>
</dbReference>
<dbReference type="AlphaFoldDB" id="F8ETY9"/>
<dbReference type="GO" id="GO:0006108">
    <property type="term" value="P:malate metabolic process"/>
    <property type="evidence" value="ECO:0007669"/>
    <property type="project" value="TreeGrafter"/>
</dbReference>
<dbReference type="Pfam" id="PF03949">
    <property type="entry name" value="Malic_M"/>
    <property type="match status" value="1"/>
</dbReference>
<keyword evidence="5 15" id="KW-0560">Oxidoreductase</keyword>
<organism evidence="15 16">
    <name type="scientific">Zymomonas mobilis subsp. pomaceae (strain ATCC 29192 / DSM 22645 / JCM 10191 / CCUG 17912 / NBRC 13757 / NCIMB 11200 / NRRL B-4491 / Barker I)</name>
    <dbReference type="NCBI Taxonomy" id="579138"/>
    <lineage>
        <taxon>Bacteria</taxon>
        <taxon>Pseudomonadati</taxon>
        <taxon>Pseudomonadota</taxon>
        <taxon>Alphaproteobacteria</taxon>
        <taxon>Sphingomonadales</taxon>
        <taxon>Zymomonadaceae</taxon>
        <taxon>Zymomonas</taxon>
    </lineage>
</organism>
<dbReference type="RefSeq" id="WP_013934481.1">
    <property type="nucleotide sequence ID" value="NC_015709.1"/>
</dbReference>
<dbReference type="KEGG" id="zmp:Zymop_1191"/>
<comment type="catalytic activity">
    <reaction evidence="8">
        <text>(S)-malate + NAD(+) = pyruvate + CO2 + NADH</text>
        <dbReference type="Rhea" id="RHEA:12653"/>
        <dbReference type="ChEBI" id="CHEBI:15361"/>
        <dbReference type="ChEBI" id="CHEBI:15589"/>
        <dbReference type="ChEBI" id="CHEBI:16526"/>
        <dbReference type="ChEBI" id="CHEBI:57540"/>
        <dbReference type="ChEBI" id="CHEBI:57945"/>
        <dbReference type="EC" id="1.1.1.38"/>
    </reaction>
</comment>
<evidence type="ECO:0000256" key="6">
    <source>
        <dbReference type="ARBA" id="ARBA00023027"/>
    </source>
</evidence>
<dbReference type="InterPro" id="IPR015884">
    <property type="entry name" value="Malic_enzyme_CS"/>
</dbReference>
<keyword evidence="6" id="KW-0520">NAD</keyword>
<comment type="similarity">
    <text evidence="2 12">Belongs to the malic enzymes family.</text>
</comment>
<dbReference type="InterPro" id="IPR046346">
    <property type="entry name" value="Aminoacid_DH-like_N_sf"/>
</dbReference>
<gene>
    <name evidence="15" type="ordered locus">Zymop_1191</name>
</gene>
<feature type="active site" description="Proton acceptor" evidence="9">
    <location>
        <position position="173"/>
    </location>
</feature>
<dbReference type="InterPro" id="IPR012302">
    <property type="entry name" value="Malic_NAD-bd"/>
</dbReference>